<protein>
    <submittedName>
        <fullName evidence="1">(salmon louse) hypothetical protein</fullName>
    </submittedName>
</protein>
<accession>A0A7R8H818</accession>
<evidence type="ECO:0000313" key="2">
    <source>
        <dbReference type="Proteomes" id="UP000675881"/>
    </source>
</evidence>
<dbReference type="AlphaFoldDB" id="A0A7R8H818"/>
<dbReference type="Proteomes" id="UP000675881">
    <property type="component" value="Chromosome 4"/>
</dbReference>
<evidence type="ECO:0000313" key="1">
    <source>
        <dbReference type="EMBL" id="CAF2914511.1"/>
    </source>
</evidence>
<dbReference type="EMBL" id="HG994583">
    <property type="protein sequence ID" value="CAF2914511.1"/>
    <property type="molecule type" value="Genomic_DNA"/>
</dbReference>
<sequence>MFQKRLQHSFQQLGEFGKSLIHSYKLLRCPIRSSPLARLRSVFRSMTCKKAGFVIRQLPKISDRKPRVQLPTSDTFDPDNCSGVLPINITSLPPDAEPSKGSGDKASRTNNNA</sequence>
<keyword evidence="2" id="KW-1185">Reference proteome</keyword>
<organism evidence="1 2">
    <name type="scientific">Lepeophtheirus salmonis</name>
    <name type="common">Salmon louse</name>
    <name type="synonym">Caligus salmonis</name>
    <dbReference type="NCBI Taxonomy" id="72036"/>
    <lineage>
        <taxon>Eukaryota</taxon>
        <taxon>Metazoa</taxon>
        <taxon>Ecdysozoa</taxon>
        <taxon>Arthropoda</taxon>
        <taxon>Crustacea</taxon>
        <taxon>Multicrustacea</taxon>
        <taxon>Hexanauplia</taxon>
        <taxon>Copepoda</taxon>
        <taxon>Siphonostomatoida</taxon>
        <taxon>Caligidae</taxon>
        <taxon>Lepeophtheirus</taxon>
    </lineage>
</organism>
<gene>
    <name evidence="1" type="ORF">LSAA_8963</name>
</gene>
<reference evidence="1" key="1">
    <citation type="submission" date="2021-02" db="EMBL/GenBank/DDBJ databases">
        <authorList>
            <person name="Bekaert M."/>
        </authorList>
    </citation>
    <scope>NUCLEOTIDE SEQUENCE</scope>
    <source>
        <strain evidence="1">IoA-00</strain>
    </source>
</reference>
<name>A0A7R8H818_LEPSM</name>
<proteinExistence type="predicted"/>